<name>A0ACB9QFH9_9MYRT</name>
<comment type="caution">
    <text evidence="1">The sequence shown here is derived from an EMBL/GenBank/DDBJ whole genome shotgun (WGS) entry which is preliminary data.</text>
</comment>
<gene>
    <name evidence="1" type="ORF">MLD38_020067</name>
</gene>
<proteinExistence type="predicted"/>
<reference evidence="2" key="1">
    <citation type="journal article" date="2023" name="Front. Plant Sci.">
        <title>Chromosomal-level genome assembly of Melastoma candidum provides insights into trichome evolution.</title>
        <authorList>
            <person name="Zhong Y."/>
            <person name="Wu W."/>
            <person name="Sun C."/>
            <person name="Zou P."/>
            <person name="Liu Y."/>
            <person name="Dai S."/>
            <person name="Zhou R."/>
        </authorList>
    </citation>
    <scope>NUCLEOTIDE SEQUENCE [LARGE SCALE GENOMIC DNA]</scope>
</reference>
<evidence type="ECO:0000313" key="2">
    <source>
        <dbReference type="Proteomes" id="UP001057402"/>
    </source>
</evidence>
<dbReference type="EMBL" id="CM042885">
    <property type="protein sequence ID" value="KAI4363904.1"/>
    <property type="molecule type" value="Genomic_DNA"/>
</dbReference>
<evidence type="ECO:0000313" key="1">
    <source>
        <dbReference type="EMBL" id="KAI4363904.1"/>
    </source>
</evidence>
<accession>A0ACB9QFH9</accession>
<protein>
    <submittedName>
        <fullName evidence="1">Uncharacterized protein</fullName>
    </submittedName>
</protein>
<dbReference type="Proteomes" id="UP001057402">
    <property type="component" value="Chromosome 6"/>
</dbReference>
<keyword evidence="2" id="KW-1185">Reference proteome</keyword>
<organism evidence="1 2">
    <name type="scientific">Melastoma candidum</name>
    <dbReference type="NCBI Taxonomy" id="119954"/>
    <lineage>
        <taxon>Eukaryota</taxon>
        <taxon>Viridiplantae</taxon>
        <taxon>Streptophyta</taxon>
        <taxon>Embryophyta</taxon>
        <taxon>Tracheophyta</taxon>
        <taxon>Spermatophyta</taxon>
        <taxon>Magnoliopsida</taxon>
        <taxon>eudicotyledons</taxon>
        <taxon>Gunneridae</taxon>
        <taxon>Pentapetalae</taxon>
        <taxon>rosids</taxon>
        <taxon>malvids</taxon>
        <taxon>Myrtales</taxon>
        <taxon>Melastomataceae</taxon>
        <taxon>Melastomatoideae</taxon>
        <taxon>Melastomateae</taxon>
        <taxon>Melastoma</taxon>
    </lineage>
</organism>
<sequence length="75" mass="9258">MRTVHRCSDEAYQKNWRRLMNKIREAGTAVEVLRRERVKNEALRMELVLGTLKRFKQMKIEEIIEWILIQSWWNQ</sequence>